<dbReference type="OrthoDB" id="2507562at2759"/>
<sequence length="107" mass="12352">MSIEHLLNPDGENNEAARMWSNEEIFELVEEESRQESDAVDNLVATEPPTKRPTKSEMLRHVSQALLYLEDQSEHDNLIANLEEFQQHLLKEIHFGGSQAGIKDYFK</sequence>
<gene>
    <name evidence="2" type="ORF">PSTG_19934</name>
</gene>
<feature type="region of interest" description="Disordered" evidence="1">
    <location>
        <begin position="32"/>
        <end position="56"/>
    </location>
</feature>
<accession>A0A0L0UHX2</accession>
<comment type="caution">
    <text evidence="2">The sequence shown here is derived from an EMBL/GenBank/DDBJ whole genome shotgun (WGS) entry which is preliminary data.</text>
</comment>
<dbReference type="Proteomes" id="UP000054564">
    <property type="component" value="Unassembled WGS sequence"/>
</dbReference>
<evidence type="ECO:0000313" key="3">
    <source>
        <dbReference type="Proteomes" id="UP000054564"/>
    </source>
</evidence>
<feature type="non-terminal residue" evidence="2">
    <location>
        <position position="107"/>
    </location>
</feature>
<organism evidence="2 3">
    <name type="scientific">Puccinia striiformis f. sp. tritici PST-78</name>
    <dbReference type="NCBI Taxonomy" id="1165861"/>
    <lineage>
        <taxon>Eukaryota</taxon>
        <taxon>Fungi</taxon>
        <taxon>Dikarya</taxon>
        <taxon>Basidiomycota</taxon>
        <taxon>Pucciniomycotina</taxon>
        <taxon>Pucciniomycetes</taxon>
        <taxon>Pucciniales</taxon>
        <taxon>Pucciniaceae</taxon>
        <taxon>Puccinia</taxon>
    </lineage>
</organism>
<keyword evidence="3" id="KW-1185">Reference proteome</keyword>
<dbReference type="AlphaFoldDB" id="A0A0L0UHX2"/>
<name>A0A0L0UHX2_9BASI</name>
<evidence type="ECO:0000313" key="2">
    <source>
        <dbReference type="EMBL" id="KNE86702.1"/>
    </source>
</evidence>
<evidence type="ECO:0000256" key="1">
    <source>
        <dbReference type="SAM" id="MobiDB-lite"/>
    </source>
</evidence>
<reference evidence="3" key="1">
    <citation type="submission" date="2014-03" db="EMBL/GenBank/DDBJ databases">
        <title>The Genome Sequence of Puccinia striiformis f. sp. tritici PST-78.</title>
        <authorList>
            <consortium name="The Broad Institute Genome Sequencing Platform"/>
            <person name="Cuomo C."/>
            <person name="Hulbert S."/>
            <person name="Chen X."/>
            <person name="Walker B."/>
            <person name="Young S.K."/>
            <person name="Zeng Q."/>
            <person name="Gargeya S."/>
            <person name="Fitzgerald M."/>
            <person name="Haas B."/>
            <person name="Abouelleil A."/>
            <person name="Alvarado L."/>
            <person name="Arachchi H.M."/>
            <person name="Berlin A.M."/>
            <person name="Chapman S.B."/>
            <person name="Goldberg J."/>
            <person name="Griggs A."/>
            <person name="Gujja S."/>
            <person name="Hansen M."/>
            <person name="Howarth C."/>
            <person name="Imamovic A."/>
            <person name="Larimer J."/>
            <person name="McCowan C."/>
            <person name="Montmayeur A."/>
            <person name="Murphy C."/>
            <person name="Neiman D."/>
            <person name="Pearson M."/>
            <person name="Priest M."/>
            <person name="Roberts A."/>
            <person name="Saif S."/>
            <person name="Shea T."/>
            <person name="Sisk P."/>
            <person name="Sykes S."/>
            <person name="Wortman J."/>
            <person name="Nusbaum C."/>
            <person name="Birren B."/>
        </authorList>
    </citation>
    <scope>NUCLEOTIDE SEQUENCE [LARGE SCALE GENOMIC DNA]</scope>
    <source>
        <strain evidence="3">race PST-78</strain>
    </source>
</reference>
<proteinExistence type="predicted"/>
<dbReference type="EMBL" id="AJIL01008489">
    <property type="protein sequence ID" value="KNE86702.1"/>
    <property type="molecule type" value="Genomic_DNA"/>
</dbReference>
<protein>
    <submittedName>
        <fullName evidence="2">Uncharacterized protein</fullName>
    </submittedName>
</protein>